<dbReference type="Proteomes" id="UP001610432">
    <property type="component" value="Unassembled WGS sequence"/>
</dbReference>
<dbReference type="RefSeq" id="XP_070883417.1">
    <property type="nucleotide sequence ID" value="XM_071025724.1"/>
</dbReference>
<sequence>MPPTPTTPQDTQLESDLLTHLAATHALEDIHTTLLSSLQRLGWTEKIRQLSLELLRANRCERFDEVVEAVVASAQGRSHPSLDHHNAHNNGRELEAVDGGFPFEDVDVRIPSDVVEQGVRAIKDVLRETVILEDDADGASSVGSGGGGGSGSGGVNVNVEIGGGGDSTTGKRQGEKSLNGDTSPTKKADKKTKQGKQGK</sequence>
<proteinExistence type="predicted"/>
<keyword evidence="3" id="KW-1185">Reference proteome</keyword>
<name>A0ABR4LIR5_9EURO</name>
<dbReference type="Gene3D" id="1.10.246.140">
    <property type="match status" value="1"/>
</dbReference>
<evidence type="ECO:0000256" key="1">
    <source>
        <dbReference type="SAM" id="MobiDB-lite"/>
    </source>
</evidence>
<feature type="region of interest" description="Disordered" evidence="1">
    <location>
        <begin position="136"/>
        <end position="199"/>
    </location>
</feature>
<feature type="compositionally biased region" description="Basic and acidic residues" evidence="1">
    <location>
        <begin position="80"/>
        <end position="94"/>
    </location>
</feature>
<gene>
    <name evidence="2" type="ORF">BJX67DRAFT_220016</name>
</gene>
<feature type="compositionally biased region" description="Gly residues" evidence="1">
    <location>
        <begin position="143"/>
        <end position="154"/>
    </location>
</feature>
<reference evidence="2 3" key="1">
    <citation type="submission" date="2024-07" db="EMBL/GenBank/DDBJ databases">
        <title>Section-level genome sequencing and comparative genomics of Aspergillus sections Usti and Cavernicolus.</title>
        <authorList>
            <consortium name="Lawrence Berkeley National Laboratory"/>
            <person name="Nybo J.L."/>
            <person name="Vesth T.C."/>
            <person name="Theobald S."/>
            <person name="Frisvad J.C."/>
            <person name="Larsen T.O."/>
            <person name="Kjaerboelling I."/>
            <person name="Rothschild-Mancinelli K."/>
            <person name="Lyhne E.K."/>
            <person name="Kogle M.E."/>
            <person name="Barry K."/>
            <person name="Clum A."/>
            <person name="Na H."/>
            <person name="Ledsgaard L."/>
            <person name="Lin J."/>
            <person name="Lipzen A."/>
            <person name="Kuo A."/>
            <person name="Riley R."/>
            <person name="Mondo S."/>
            <person name="Labutti K."/>
            <person name="Haridas S."/>
            <person name="Pangalinan J."/>
            <person name="Salamov A.A."/>
            <person name="Simmons B.A."/>
            <person name="Magnuson J.K."/>
            <person name="Chen J."/>
            <person name="Drula E."/>
            <person name="Henrissat B."/>
            <person name="Wiebenga A."/>
            <person name="Lubbers R.J."/>
            <person name="Gomes A.C."/>
            <person name="Macurrencykelacurrency M.R."/>
            <person name="Stajich J."/>
            <person name="Grigoriev I.V."/>
            <person name="Mortensen U.H."/>
            <person name="De Vries R.P."/>
            <person name="Baker S.E."/>
            <person name="Andersen M.R."/>
        </authorList>
    </citation>
    <scope>NUCLEOTIDE SEQUENCE [LARGE SCALE GENOMIC DNA]</scope>
    <source>
        <strain evidence="2 3">CBS 449.75</strain>
    </source>
</reference>
<feature type="region of interest" description="Disordered" evidence="1">
    <location>
        <begin position="75"/>
        <end position="94"/>
    </location>
</feature>
<dbReference type="GeneID" id="98140796"/>
<dbReference type="InterPro" id="IPR038212">
    <property type="entry name" value="TF_EnY2_sf"/>
</dbReference>
<organism evidence="2 3">
    <name type="scientific">Aspergillus lucknowensis</name>
    <dbReference type="NCBI Taxonomy" id="176173"/>
    <lineage>
        <taxon>Eukaryota</taxon>
        <taxon>Fungi</taxon>
        <taxon>Dikarya</taxon>
        <taxon>Ascomycota</taxon>
        <taxon>Pezizomycotina</taxon>
        <taxon>Eurotiomycetes</taxon>
        <taxon>Eurotiomycetidae</taxon>
        <taxon>Eurotiales</taxon>
        <taxon>Aspergillaceae</taxon>
        <taxon>Aspergillus</taxon>
        <taxon>Aspergillus subgen. Nidulantes</taxon>
    </lineage>
</organism>
<feature type="compositionally biased region" description="Basic residues" evidence="1">
    <location>
        <begin position="188"/>
        <end position="199"/>
    </location>
</feature>
<comment type="caution">
    <text evidence="2">The sequence shown here is derived from an EMBL/GenBank/DDBJ whole genome shotgun (WGS) entry which is preliminary data.</text>
</comment>
<accession>A0ABR4LIR5</accession>
<protein>
    <submittedName>
        <fullName evidence="2">Uncharacterized protein</fullName>
    </submittedName>
</protein>
<dbReference type="EMBL" id="JBFXLQ010000040">
    <property type="protein sequence ID" value="KAL2864438.1"/>
    <property type="molecule type" value="Genomic_DNA"/>
</dbReference>
<evidence type="ECO:0000313" key="2">
    <source>
        <dbReference type="EMBL" id="KAL2864438.1"/>
    </source>
</evidence>
<evidence type="ECO:0000313" key="3">
    <source>
        <dbReference type="Proteomes" id="UP001610432"/>
    </source>
</evidence>